<evidence type="ECO:0000259" key="3">
    <source>
        <dbReference type="PROSITE" id="PS50977"/>
    </source>
</evidence>
<accession>A0ABW1RDA2</accession>
<sequence>MIDISNQAHISRRTFYRNFKSKDDVINQYVISLLKKYTDWILQVNPQTYKEVIDDFFTYWPAHSAKLALLVKAGLSYKILDNANQTMPVFLSAFPSPPPQCCLTRRCH</sequence>
<evidence type="ECO:0000313" key="4">
    <source>
        <dbReference type="EMBL" id="MFC6169089.1"/>
    </source>
</evidence>
<dbReference type="Gene3D" id="1.10.357.10">
    <property type="entry name" value="Tetracycline Repressor, domain 2"/>
    <property type="match status" value="1"/>
</dbReference>
<evidence type="ECO:0000256" key="1">
    <source>
        <dbReference type="ARBA" id="ARBA00023125"/>
    </source>
</evidence>
<reference evidence="5" key="1">
    <citation type="journal article" date="2019" name="Int. J. Syst. Evol. Microbiol.">
        <title>The Global Catalogue of Microorganisms (GCM) 10K type strain sequencing project: providing services to taxonomists for standard genome sequencing and annotation.</title>
        <authorList>
            <consortium name="The Broad Institute Genomics Platform"/>
            <consortium name="The Broad Institute Genome Sequencing Center for Infectious Disease"/>
            <person name="Wu L."/>
            <person name="Ma J."/>
        </authorList>
    </citation>
    <scope>NUCLEOTIDE SEQUENCE [LARGE SCALE GENOMIC DNA]</scope>
    <source>
        <strain evidence="5">CCM 8904</strain>
    </source>
</reference>
<name>A0ABW1RDA2_9LACO</name>
<dbReference type="RefSeq" id="WP_263853753.1">
    <property type="nucleotide sequence ID" value="NZ_JBHSSL010000005.1"/>
</dbReference>
<evidence type="ECO:0000256" key="2">
    <source>
        <dbReference type="PROSITE-ProRule" id="PRU00335"/>
    </source>
</evidence>
<organism evidence="4 5">
    <name type="scientific">Loigolactobacillus jiayinensis</name>
    <dbReference type="NCBI Taxonomy" id="2486016"/>
    <lineage>
        <taxon>Bacteria</taxon>
        <taxon>Bacillati</taxon>
        <taxon>Bacillota</taxon>
        <taxon>Bacilli</taxon>
        <taxon>Lactobacillales</taxon>
        <taxon>Lactobacillaceae</taxon>
        <taxon>Loigolactobacillus</taxon>
    </lineage>
</organism>
<feature type="domain" description="HTH tetR-type" evidence="3">
    <location>
        <begin position="1"/>
        <end position="37"/>
    </location>
</feature>
<dbReference type="SUPFAM" id="SSF46689">
    <property type="entry name" value="Homeodomain-like"/>
    <property type="match status" value="1"/>
</dbReference>
<protein>
    <submittedName>
        <fullName evidence="4">TetR/AcrR family transcriptional regulator</fullName>
    </submittedName>
</protein>
<dbReference type="InterPro" id="IPR001647">
    <property type="entry name" value="HTH_TetR"/>
</dbReference>
<keyword evidence="5" id="KW-1185">Reference proteome</keyword>
<comment type="caution">
    <text evidence="4">The sequence shown here is derived from an EMBL/GenBank/DDBJ whole genome shotgun (WGS) entry which is preliminary data.</text>
</comment>
<proteinExistence type="predicted"/>
<gene>
    <name evidence="4" type="ORF">ACFQGP_00605</name>
</gene>
<dbReference type="Proteomes" id="UP001596289">
    <property type="component" value="Unassembled WGS sequence"/>
</dbReference>
<dbReference type="InterPro" id="IPR009057">
    <property type="entry name" value="Homeodomain-like_sf"/>
</dbReference>
<dbReference type="PROSITE" id="PS50977">
    <property type="entry name" value="HTH_TETR_2"/>
    <property type="match status" value="1"/>
</dbReference>
<comment type="caution">
    <text evidence="2">Lacks conserved residue(s) required for the propagation of feature annotation.</text>
</comment>
<evidence type="ECO:0000313" key="5">
    <source>
        <dbReference type="Proteomes" id="UP001596289"/>
    </source>
</evidence>
<keyword evidence="1 2" id="KW-0238">DNA-binding</keyword>
<dbReference type="EMBL" id="JBHSSL010000005">
    <property type="protein sequence ID" value="MFC6169089.1"/>
    <property type="molecule type" value="Genomic_DNA"/>
</dbReference>